<dbReference type="STRING" id="35608.A0A2U1Q5X6"/>
<keyword evidence="2" id="KW-1185">Reference proteome</keyword>
<gene>
    <name evidence="1" type="ORF">CTI12_AA072270</name>
</gene>
<accession>A0A2U1Q5X6</accession>
<comment type="caution">
    <text evidence="1">The sequence shown here is derived from an EMBL/GenBank/DDBJ whole genome shotgun (WGS) entry which is preliminary data.</text>
</comment>
<dbReference type="OrthoDB" id="4822at2759"/>
<protein>
    <submittedName>
        <fullName evidence="1">GC-rich sequence DNA-binding factor domain-containing protein</fullName>
    </submittedName>
</protein>
<sequence length="339" mass="40117">MWHQTVATILQVCFLRNDEGNQEMEISRESVAMKLLENMGIKDKVSLLQLKGKVRPKNLGLRFKDYKENANVPTMQELLEGGRIFLQLNWICWQRSKNMDVVQNVIDMREPEVRALVDLDNMDNMNAEEKSWENDIPMPELQHNVNVFVHSVELDIQKVDQDFTNKRMTAQNEIVTVLYRLDNEIRLRTLTLDLLIDLFGNLKKWLPMSTITVRHELKVNLVDHNVDQFCWVKTWASVIPIHHWYMAWMGLILTELLSSEHMWVFGYWWCPLTTMHFQYHEQLTMEKFQQLFSLVCHLILFCHSFNTFTKPSSYSLASRQSISGLQKVMVSVWLALRIW</sequence>
<dbReference type="PANTHER" id="PTHR23329">
    <property type="entry name" value="TUFTELIN-INTERACTING PROTEIN 11-RELATED"/>
    <property type="match status" value="1"/>
</dbReference>
<evidence type="ECO:0000313" key="2">
    <source>
        <dbReference type="Proteomes" id="UP000245207"/>
    </source>
</evidence>
<proteinExistence type="predicted"/>
<dbReference type="AlphaFoldDB" id="A0A2U1Q5X6"/>
<dbReference type="InterPro" id="IPR045211">
    <property type="entry name" value="TFP11/STIP/Ntr1"/>
</dbReference>
<evidence type="ECO:0000313" key="1">
    <source>
        <dbReference type="EMBL" id="PWA93421.1"/>
    </source>
</evidence>
<name>A0A2U1Q5X6_ARTAN</name>
<dbReference type="Proteomes" id="UP000245207">
    <property type="component" value="Unassembled WGS sequence"/>
</dbReference>
<dbReference type="EMBL" id="PKPP01000387">
    <property type="protein sequence ID" value="PWA93421.1"/>
    <property type="molecule type" value="Genomic_DNA"/>
</dbReference>
<reference evidence="1 2" key="1">
    <citation type="journal article" date="2018" name="Mol. Plant">
        <title>The genome of Artemisia annua provides insight into the evolution of Asteraceae family and artemisinin biosynthesis.</title>
        <authorList>
            <person name="Shen Q."/>
            <person name="Zhang L."/>
            <person name="Liao Z."/>
            <person name="Wang S."/>
            <person name="Yan T."/>
            <person name="Shi P."/>
            <person name="Liu M."/>
            <person name="Fu X."/>
            <person name="Pan Q."/>
            <person name="Wang Y."/>
            <person name="Lv Z."/>
            <person name="Lu X."/>
            <person name="Zhang F."/>
            <person name="Jiang W."/>
            <person name="Ma Y."/>
            <person name="Chen M."/>
            <person name="Hao X."/>
            <person name="Li L."/>
            <person name="Tang Y."/>
            <person name="Lv G."/>
            <person name="Zhou Y."/>
            <person name="Sun X."/>
            <person name="Brodelius P.E."/>
            <person name="Rose J.K.C."/>
            <person name="Tang K."/>
        </authorList>
    </citation>
    <scope>NUCLEOTIDE SEQUENCE [LARGE SCALE GENOMIC DNA]</scope>
    <source>
        <strain evidence="2">cv. Huhao1</strain>
        <tissue evidence="1">Leaf</tissue>
    </source>
</reference>
<organism evidence="1 2">
    <name type="scientific">Artemisia annua</name>
    <name type="common">Sweet wormwood</name>
    <dbReference type="NCBI Taxonomy" id="35608"/>
    <lineage>
        <taxon>Eukaryota</taxon>
        <taxon>Viridiplantae</taxon>
        <taxon>Streptophyta</taxon>
        <taxon>Embryophyta</taxon>
        <taxon>Tracheophyta</taxon>
        <taxon>Spermatophyta</taxon>
        <taxon>Magnoliopsida</taxon>
        <taxon>eudicotyledons</taxon>
        <taxon>Gunneridae</taxon>
        <taxon>Pentapetalae</taxon>
        <taxon>asterids</taxon>
        <taxon>campanulids</taxon>
        <taxon>Asterales</taxon>
        <taxon>Asteraceae</taxon>
        <taxon>Asteroideae</taxon>
        <taxon>Anthemideae</taxon>
        <taxon>Artemisiinae</taxon>
        <taxon>Artemisia</taxon>
    </lineage>
</organism>
<dbReference type="PANTHER" id="PTHR23329:SF1">
    <property type="entry name" value="TUFTELIN-INTERACTING PROTEIN 11"/>
    <property type="match status" value="1"/>
</dbReference>
<dbReference type="GO" id="GO:0071008">
    <property type="term" value="C:U2-type post-mRNA release spliceosomal complex"/>
    <property type="evidence" value="ECO:0007669"/>
    <property type="project" value="TreeGrafter"/>
</dbReference>
<keyword evidence="1" id="KW-0238">DNA-binding</keyword>
<dbReference type="GO" id="GO:0000390">
    <property type="term" value="P:spliceosomal complex disassembly"/>
    <property type="evidence" value="ECO:0007669"/>
    <property type="project" value="InterPro"/>
</dbReference>
<dbReference type="GO" id="GO:0003677">
    <property type="term" value="F:DNA binding"/>
    <property type="evidence" value="ECO:0007669"/>
    <property type="project" value="UniProtKB-KW"/>
</dbReference>